<dbReference type="Gene3D" id="3.40.50.1000">
    <property type="entry name" value="HAD superfamily/HAD-like"/>
    <property type="match status" value="1"/>
</dbReference>
<name>A0AAP9HDW3_9BACL</name>
<organism evidence="1 2">
    <name type="scientific">Gemella morbillorum</name>
    <dbReference type="NCBI Taxonomy" id="29391"/>
    <lineage>
        <taxon>Bacteria</taxon>
        <taxon>Bacillati</taxon>
        <taxon>Bacillota</taxon>
        <taxon>Bacilli</taxon>
        <taxon>Bacillales</taxon>
        <taxon>Gemellaceae</taxon>
        <taxon>Gemella</taxon>
    </lineage>
</organism>
<dbReference type="NCBIfam" id="TIGR01549">
    <property type="entry name" value="HAD-SF-IA-v1"/>
    <property type="match status" value="1"/>
</dbReference>
<protein>
    <submittedName>
        <fullName evidence="1">Noncanonical pyrimidine nucleotidase, YjjG family</fullName>
    </submittedName>
</protein>
<reference evidence="1 2" key="1">
    <citation type="submission" date="2019-11" db="EMBL/GenBank/DDBJ databases">
        <title>FDA dAtabase for Regulatory Grade micrObial Sequences (FDA-ARGOS): Supporting development and validation of Infectious Disease Dx tests.</title>
        <authorList>
            <person name="Turner S."/>
            <person name="Byrd R."/>
            <person name="Tallon L."/>
            <person name="Sadzewicz L."/>
            <person name="Vavikolanu K."/>
            <person name="Mehta A."/>
            <person name="Aluvathingal J."/>
            <person name="Nadendla S."/>
            <person name="Myers T."/>
            <person name="Yan Y."/>
            <person name="Sichtig H."/>
        </authorList>
    </citation>
    <scope>NUCLEOTIDE SEQUENCE [LARGE SCALE GENOMIC DNA]</scope>
    <source>
        <strain evidence="1 2">FDAARGOS_741</strain>
    </source>
</reference>
<evidence type="ECO:0000313" key="2">
    <source>
        <dbReference type="Proteomes" id="UP000425411"/>
    </source>
</evidence>
<dbReference type="InterPro" id="IPR011951">
    <property type="entry name" value="HAD-SF_hydro_IA_YjjG/PynA"/>
</dbReference>
<dbReference type="Proteomes" id="UP000425411">
    <property type="component" value="Chromosome"/>
</dbReference>
<dbReference type="InterPro" id="IPR036412">
    <property type="entry name" value="HAD-like_sf"/>
</dbReference>
<evidence type="ECO:0000313" key="1">
    <source>
        <dbReference type="EMBL" id="QGS09682.1"/>
    </source>
</evidence>
<dbReference type="SFLD" id="SFLDG01129">
    <property type="entry name" value="C1.5:_HAD__Beta-PGM__Phosphata"/>
    <property type="match status" value="1"/>
</dbReference>
<dbReference type="InterPro" id="IPR023214">
    <property type="entry name" value="HAD_sf"/>
</dbReference>
<dbReference type="SFLD" id="SFLDS00003">
    <property type="entry name" value="Haloacid_Dehalogenase"/>
    <property type="match status" value="1"/>
</dbReference>
<gene>
    <name evidence="1" type="ORF">FOC49_07225</name>
</gene>
<dbReference type="InterPro" id="IPR041492">
    <property type="entry name" value="HAD_2"/>
</dbReference>
<keyword evidence="2" id="KW-1185">Reference proteome</keyword>
<sequence length="227" mass="26718">MVLNKYKYLLFDLDDTLLDFQQAQELAFKKLLEDERIEYSYKLFEKYEEINKALWRRFEKGEMANIEVTSQRFIQFFEQFDKNVDGRETDIRFRSYLAEGNQLFEGVVDMLEKLHKTHKLYVASNGIGITQHTRLKNNDLNKYFEKIFISEEIGSKKPDREFFEKIFGEVGIENKDEVLMIGDTLTSDILGANNIGIDSCLVDIHKVESNNIIPTYKINKTIDILEL</sequence>
<dbReference type="EMBL" id="CP046314">
    <property type="protein sequence ID" value="QGS09682.1"/>
    <property type="molecule type" value="Genomic_DNA"/>
</dbReference>
<dbReference type="InterPro" id="IPR023198">
    <property type="entry name" value="PGP-like_dom2"/>
</dbReference>
<dbReference type="PANTHER" id="PTHR47478:SF1">
    <property type="entry name" value="PYRIMIDINE 5'-NUCLEOTIDASE YJJG"/>
    <property type="match status" value="1"/>
</dbReference>
<dbReference type="InterPro" id="IPR006439">
    <property type="entry name" value="HAD-SF_hydro_IA"/>
</dbReference>
<dbReference type="SUPFAM" id="SSF56784">
    <property type="entry name" value="HAD-like"/>
    <property type="match status" value="1"/>
</dbReference>
<dbReference type="GO" id="GO:0008253">
    <property type="term" value="F:5'-nucleotidase activity"/>
    <property type="evidence" value="ECO:0007669"/>
    <property type="project" value="InterPro"/>
</dbReference>
<dbReference type="AlphaFoldDB" id="A0AAP9HDW3"/>
<accession>A0AAP9HDW3</accession>
<dbReference type="RefSeq" id="WP_004632376.1">
    <property type="nucleotide sequence ID" value="NZ_CP046314.1"/>
</dbReference>
<dbReference type="Gene3D" id="1.10.150.240">
    <property type="entry name" value="Putative phosphatase, domain 2"/>
    <property type="match status" value="1"/>
</dbReference>
<proteinExistence type="predicted"/>
<dbReference type="InterPro" id="IPR052550">
    <property type="entry name" value="Pyrimidine_5'-ntase_YjjG"/>
</dbReference>
<dbReference type="Pfam" id="PF13419">
    <property type="entry name" value="HAD_2"/>
    <property type="match status" value="1"/>
</dbReference>
<dbReference type="SFLD" id="SFLDG01135">
    <property type="entry name" value="C1.5.6:_HAD__Beta-PGM__Phospha"/>
    <property type="match status" value="1"/>
</dbReference>
<dbReference type="PANTHER" id="PTHR47478">
    <property type="match status" value="1"/>
</dbReference>
<dbReference type="NCBIfam" id="TIGR02254">
    <property type="entry name" value="YjjG_YfnB"/>
    <property type="match status" value="1"/>
</dbReference>